<accession>A0A0D0BI57</accession>
<dbReference type="Gene3D" id="3.30.160.60">
    <property type="entry name" value="Classic Zinc Finger"/>
    <property type="match status" value="1"/>
</dbReference>
<organism evidence="1 2">
    <name type="scientific">Suillus luteus UH-Slu-Lm8-n1</name>
    <dbReference type="NCBI Taxonomy" id="930992"/>
    <lineage>
        <taxon>Eukaryota</taxon>
        <taxon>Fungi</taxon>
        <taxon>Dikarya</taxon>
        <taxon>Basidiomycota</taxon>
        <taxon>Agaricomycotina</taxon>
        <taxon>Agaricomycetes</taxon>
        <taxon>Agaricomycetidae</taxon>
        <taxon>Boletales</taxon>
        <taxon>Suillineae</taxon>
        <taxon>Suillaceae</taxon>
        <taxon>Suillus</taxon>
    </lineage>
</organism>
<dbReference type="EMBL" id="KN835228">
    <property type="protein sequence ID" value="KIK42848.1"/>
    <property type="molecule type" value="Genomic_DNA"/>
</dbReference>
<dbReference type="HOGENOM" id="CLU_126337_2_0_1"/>
<dbReference type="AlphaFoldDB" id="A0A0D0BI57"/>
<gene>
    <name evidence="1" type="ORF">CY34DRAFT_52461</name>
</gene>
<name>A0A0D0BI57_9AGAM</name>
<evidence type="ECO:0000313" key="1">
    <source>
        <dbReference type="EMBL" id="KIK42848.1"/>
    </source>
</evidence>
<dbReference type="Proteomes" id="UP000054485">
    <property type="component" value="Unassembled WGS sequence"/>
</dbReference>
<protein>
    <recommendedName>
        <fullName evidence="3">C2H2-type domain-containing protein</fullName>
    </recommendedName>
</protein>
<keyword evidence="2" id="KW-1185">Reference proteome</keyword>
<reference evidence="2" key="2">
    <citation type="submission" date="2015-01" db="EMBL/GenBank/DDBJ databases">
        <title>Evolutionary Origins and Diversification of the Mycorrhizal Mutualists.</title>
        <authorList>
            <consortium name="DOE Joint Genome Institute"/>
            <consortium name="Mycorrhizal Genomics Consortium"/>
            <person name="Kohler A."/>
            <person name="Kuo A."/>
            <person name="Nagy L.G."/>
            <person name="Floudas D."/>
            <person name="Copeland A."/>
            <person name="Barry K.W."/>
            <person name="Cichocki N."/>
            <person name="Veneault-Fourrey C."/>
            <person name="LaButti K."/>
            <person name="Lindquist E.A."/>
            <person name="Lipzen A."/>
            <person name="Lundell T."/>
            <person name="Morin E."/>
            <person name="Murat C."/>
            <person name="Riley R."/>
            <person name="Ohm R."/>
            <person name="Sun H."/>
            <person name="Tunlid A."/>
            <person name="Henrissat B."/>
            <person name="Grigoriev I.V."/>
            <person name="Hibbett D.S."/>
            <person name="Martin F."/>
        </authorList>
    </citation>
    <scope>NUCLEOTIDE SEQUENCE [LARGE SCALE GENOMIC DNA]</scope>
    <source>
        <strain evidence="2">UH-Slu-Lm8-n1</strain>
    </source>
</reference>
<feature type="non-terminal residue" evidence="1">
    <location>
        <position position="1"/>
    </location>
</feature>
<evidence type="ECO:0000313" key="2">
    <source>
        <dbReference type="Proteomes" id="UP000054485"/>
    </source>
</evidence>
<proteinExistence type="predicted"/>
<sequence length="128" mass="13969">IVPVDPETFSRMQQSNEPLVAYRCELQEGGCGMFVEGTTRAVSAHLRGHGITGSDTASTRCTWGGCSKILKRGSMTRHILTHLGVKVRCSVCGVVMCRHDRLHAHFTSSEQCHSASVDIVDGPRGRFL</sequence>
<dbReference type="OrthoDB" id="3437960at2759"/>
<dbReference type="InParanoid" id="A0A0D0BI57"/>
<feature type="non-terminal residue" evidence="1">
    <location>
        <position position="128"/>
    </location>
</feature>
<evidence type="ECO:0008006" key="3">
    <source>
        <dbReference type="Google" id="ProtNLM"/>
    </source>
</evidence>
<reference evidence="1 2" key="1">
    <citation type="submission" date="2014-04" db="EMBL/GenBank/DDBJ databases">
        <authorList>
            <consortium name="DOE Joint Genome Institute"/>
            <person name="Kuo A."/>
            <person name="Ruytinx J."/>
            <person name="Rineau F."/>
            <person name="Colpaert J."/>
            <person name="Kohler A."/>
            <person name="Nagy L.G."/>
            <person name="Floudas D."/>
            <person name="Copeland A."/>
            <person name="Barry K.W."/>
            <person name="Cichocki N."/>
            <person name="Veneault-Fourrey C."/>
            <person name="LaButti K."/>
            <person name="Lindquist E.A."/>
            <person name="Lipzen A."/>
            <person name="Lundell T."/>
            <person name="Morin E."/>
            <person name="Murat C."/>
            <person name="Sun H."/>
            <person name="Tunlid A."/>
            <person name="Henrissat B."/>
            <person name="Grigoriev I.V."/>
            <person name="Hibbett D.S."/>
            <person name="Martin F."/>
            <person name="Nordberg H.P."/>
            <person name="Cantor M.N."/>
            <person name="Hua S.X."/>
        </authorList>
    </citation>
    <scope>NUCLEOTIDE SEQUENCE [LARGE SCALE GENOMIC DNA]</scope>
    <source>
        <strain evidence="1 2">UH-Slu-Lm8-n1</strain>
    </source>
</reference>